<reference evidence="1" key="1">
    <citation type="submission" date="2018-02" db="EMBL/GenBank/DDBJ databases">
        <title>Rhizophora mucronata_Transcriptome.</title>
        <authorList>
            <person name="Meera S.P."/>
            <person name="Sreeshan A."/>
            <person name="Augustine A."/>
        </authorList>
    </citation>
    <scope>NUCLEOTIDE SEQUENCE</scope>
    <source>
        <tissue evidence="1">Leaf</tissue>
    </source>
</reference>
<name>A0A2P2KDW9_RHIMU</name>
<dbReference type="AlphaFoldDB" id="A0A2P2KDW9"/>
<evidence type="ECO:0000313" key="1">
    <source>
        <dbReference type="EMBL" id="MBX03936.1"/>
    </source>
</evidence>
<organism evidence="1">
    <name type="scientific">Rhizophora mucronata</name>
    <name type="common">Asiatic mangrove</name>
    <dbReference type="NCBI Taxonomy" id="61149"/>
    <lineage>
        <taxon>Eukaryota</taxon>
        <taxon>Viridiplantae</taxon>
        <taxon>Streptophyta</taxon>
        <taxon>Embryophyta</taxon>
        <taxon>Tracheophyta</taxon>
        <taxon>Spermatophyta</taxon>
        <taxon>Magnoliopsida</taxon>
        <taxon>eudicotyledons</taxon>
        <taxon>Gunneridae</taxon>
        <taxon>Pentapetalae</taxon>
        <taxon>rosids</taxon>
        <taxon>fabids</taxon>
        <taxon>Malpighiales</taxon>
        <taxon>Rhizophoraceae</taxon>
        <taxon>Rhizophora</taxon>
    </lineage>
</organism>
<proteinExistence type="predicted"/>
<sequence>MMTDVDPSMGNTGNYIAKRFPPASFLASIEVCLPYDAQNCIESAFPVYPCRVIQGCHAISFSL</sequence>
<dbReference type="EMBL" id="GGEC01023452">
    <property type="protein sequence ID" value="MBX03936.1"/>
    <property type="molecule type" value="Transcribed_RNA"/>
</dbReference>
<accession>A0A2P2KDW9</accession>
<protein>
    <submittedName>
        <fullName evidence="1">Uncharacterized protein</fullName>
    </submittedName>
</protein>